<keyword evidence="1" id="KW-0472">Membrane</keyword>
<protein>
    <recommendedName>
        <fullName evidence="4">Prepilin peptidase dependent protein B</fullName>
    </recommendedName>
</protein>
<keyword evidence="1" id="KW-1133">Transmembrane helix</keyword>
<reference evidence="2 3" key="1">
    <citation type="submission" date="2019-04" db="EMBL/GenBank/DDBJ databases">
        <title>Salinimonas iocasae sp. nov., a halophilic bacterium isolated from the outer tube casing of tubeworms in Okinawa Trough.</title>
        <authorList>
            <person name="Zhang H."/>
            <person name="Wang H."/>
            <person name="Li C."/>
        </authorList>
    </citation>
    <scope>NUCLEOTIDE SEQUENCE [LARGE SCALE GENOMIC DNA]</scope>
    <source>
        <strain evidence="2 3">KX18D6</strain>
    </source>
</reference>
<dbReference type="PIRSF" id="PIRSF004525">
    <property type="entry name" value="Pilin_peptidase-dep_B_prd"/>
    <property type="match status" value="1"/>
</dbReference>
<dbReference type="OrthoDB" id="5296662at2"/>
<evidence type="ECO:0000256" key="1">
    <source>
        <dbReference type="SAM" id="Phobius"/>
    </source>
</evidence>
<keyword evidence="3" id="KW-1185">Reference proteome</keyword>
<accession>A0A5B7YBY5</accession>
<dbReference type="Proteomes" id="UP000304912">
    <property type="component" value="Chromosome"/>
</dbReference>
<keyword evidence="1" id="KW-0812">Transmembrane</keyword>
<feature type="transmembrane region" description="Helical" evidence="1">
    <location>
        <begin position="12"/>
        <end position="32"/>
    </location>
</feature>
<evidence type="ECO:0000313" key="3">
    <source>
        <dbReference type="Proteomes" id="UP000304912"/>
    </source>
</evidence>
<proteinExistence type="predicted"/>
<dbReference type="KEGG" id="salk:FBQ74_05715"/>
<sequence length="201" mass="22094">MLNYGYTLTSLLISMSIGVSLLGAGATFAMNLSQKQLIVSQQLELQNHIKRVGLLISAELRRAGYDGKAEHRFISGLPRTSSPFYPAFSLGMSTGHLEGSCILFHYDKNHNGQLDELPRSEFLGFRLNNGAIESRVGAKDCSQTGWEDVTDSTYLRVNKFHIKGIQSSGVGALLSLEISAELTRAPDVNSQIHWPVVVRNN</sequence>
<organism evidence="2 3">
    <name type="scientific">Salinimonas iocasae</name>
    <dbReference type="NCBI Taxonomy" id="2572577"/>
    <lineage>
        <taxon>Bacteria</taxon>
        <taxon>Pseudomonadati</taxon>
        <taxon>Pseudomonadota</taxon>
        <taxon>Gammaproteobacteria</taxon>
        <taxon>Alteromonadales</taxon>
        <taxon>Alteromonadaceae</taxon>
        <taxon>Alteromonas/Salinimonas group</taxon>
        <taxon>Salinimonas</taxon>
    </lineage>
</organism>
<name>A0A5B7YBY5_9ALTE</name>
<dbReference type="EMBL" id="CP039852">
    <property type="protein sequence ID" value="QCZ93015.1"/>
    <property type="molecule type" value="Genomic_DNA"/>
</dbReference>
<gene>
    <name evidence="2" type="ORF">FBQ74_05715</name>
</gene>
<evidence type="ECO:0000313" key="2">
    <source>
        <dbReference type="EMBL" id="QCZ93015.1"/>
    </source>
</evidence>
<dbReference type="RefSeq" id="WP_139755762.1">
    <property type="nucleotide sequence ID" value="NZ_CP039852.1"/>
</dbReference>
<dbReference type="InterPro" id="IPR016419">
    <property type="entry name" value="Prepilin_Pept-dep_B_prd"/>
</dbReference>
<evidence type="ECO:0008006" key="4">
    <source>
        <dbReference type="Google" id="ProtNLM"/>
    </source>
</evidence>
<dbReference type="AlphaFoldDB" id="A0A5B7YBY5"/>